<accession>A0AA41V6I9</accession>
<sequence length="98" mass="11278">MLEYVRLVRPEIFTIPRQLSGPSDHLFMNYRLGGQPHRNLEQPCGPLERPYRSEEQLCQPEEQAYRPGDQLNRSQNDSGTHGAGTHGAGMHVLDWFNF</sequence>
<dbReference type="EMBL" id="JAJJMA010170151">
    <property type="protein sequence ID" value="MCL7036635.1"/>
    <property type="molecule type" value="Genomic_DNA"/>
</dbReference>
<evidence type="ECO:0000256" key="1">
    <source>
        <dbReference type="SAM" id="MobiDB-lite"/>
    </source>
</evidence>
<protein>
    <submittedName>
        <fullName evidence="2">Uncharacterized protein</fullName>
    </submittedName>
</protein>
<feature type="region of interest" description="Disordered" evidence="1">
    <location>
        <begin position="61"/>
        <end position="88"/>
    </location>
</feature>
<gene>
    <name evidence="2" type="ORF">MKW94_017255</name>
</gene>
<evidence type="ECO:0000313" key="2">
    <source>
        <dbReference type="EMBL" id="MCL7036635.1"/>
    </source>
</evidence>
<proteinExistence type="predicted"/>
<dbReference type="AlphaFoldDB" id="A0AA41V6I9"/>
<name>A0AA41V6I9_PAPNU</name>
<evidence type="ECO:0000313" key="3">
    <source>
        <dbReference type="Proteomes" id="UP001177140"/>
    </source>
</evidence>
<organism evidence="2 3">
    <name type="scientific">Papaver nudicaule</name>
    <name type="common">Iceland poppy</name>
    <dbReference type="NCBI Taxonomy" id="74823"/>
    <lineage>
        <taxon>Eukaryota</taxon>
        <taxon>Viridiplantae</taxon>
        <taxon>Streptophyta</taxon>
        <taxon>Embryophyta</taxon>
        <taxon>Tracheophyta</taxon>
        <taxon>Spermatophyta</taxon>
        <taxon>Magnoliopsida</taxon>
        <taxon>Ranunculales</taxon>
        <taxon>Papaveraceae</taxon>
        <taxon>Papaveroideae</taxon>
        <taxon>Papaver</taxon>
    </lineage>
</organism>
<keyword evidence="3" id="KW-1185">Reference proteome</keyword>
<comment type="caution">
    <text evidence="2">The sequence shown here is derived from an EMBL/GenBank/DDBJ whole genome shotgun (WGS) entry which is preliminary data.</text>
</comment>
<reference evidence="2" key="1">
    <citation type="submission" date="2022-03" db="EMBL/GenBank/DDBJ databases">
        <title>A functionally conserved STORR gene fusion in Papaver species that diverged 16.8 million years ago.</title>
        <authorList>
            <person name="Catania T."/>
        </authorList>
    </citation>
    <scope>NUCLEOTIDE SEQUENCE</scope>
    <source>
        <strain evidence="2">S-191538</strain>
    </source>
</reference>
<dbReference type="Proteomes" id="UP001177140">
    <property type="component" value="Unassembled WGS sequence"/>
</dbReference>